<protein>
    <submittedName>
        <fullName evidence="8">Sigma 54-interacting transcriptional regulator</fullName>
    </submittedName>
</protein>
<dbReference type="PANTHER" id="PTHR32071:SF117">
    <property type="entry name" value="PTS-DEPENDENT DIHYDROXYACETONE KINASE OPERON REGULATORY PROTEIN-RELATED"/>
    <property type="match status" value="1"/>
</dbReference>
<dbReference type="CDD" id="cd00060">
    <property type="entry name" value="FHA"/>
    <property type="match status" value="1"/>
</dbReference>
<keyword evidence="5" id="KW-0804">Transcription</keyword>
<evidence type="ECO:0000256" key="1">
    <source>
        <dbReference type="ARBA" id="ARBA00022741"/>
    </source>
</evidence>
<keyword evidence="9" id="KW-1185">Reference proteome</keyword>
<dbReference type="PROSITE" id="PS50045">
    <property type="entry name" value="SIGMA54_INTERACT_4"/>
    <property type="match status" value="1"/>
</dbReference>
<dbReference type="Pfam" id="PF02954">
    <property type="entry name" value="HTH_8"/>
    <property type="match status" value="1"/>
</dbReference>
<dbReference type="RefSeq" id="WP_394848946.1">
    <property type="nucleotide sequence ID" value="NZ_CP089982.1"/>
</dbReference>
<evidence type="ECO:0000256" key="4">
    <source>
        <dbReference type="ARBA" id="ARBA00023125"/>
    </source>
</evidence>
<evidence type="ECO:0000256" key="5">
    <source>
        <dbReference type="ARBA" id="ARBA00023163"/>
    </source>
</evidence>
<evidence type="ECO:0000256" key="2">
    <source>
        <dbReference type="ARBA" id="ARBA00022840"/>
    </source>
</evidence>
<reference evidence="8 9" key="1">
    <citation type="submission" date="2021-12" db="EMBL/GenBank/DDBJ databases">
        <title>Discovery of the Pendulisporaceae a myxobacterial family with distinct sporulation behavior and unique specialized metabolism.</title>
        <authorList>
            <person name="Garcia R."/>
            <person name="Popoff A."/>
            <person name="Bader C.D."/>
            <person name="Loehr J."/>
            <person name="Walesch S."/>
            <person name="Walt C."/>
            <person name="Boldt J."/>
            <person name="Bunk B."/>
            <person name="Haeckl F.J.F.P.J."/>
            <person name="Gunesch A.P."/>
            <person name="Birkelbach J."/>
            <person name="Nuebel U."/>
            <person name="Pietschmann T."/>
            <person name="Bach T."/>
            <person name="Mueller R."/>
        </authorList>
    </citation>
    <scope>NUCLEOTIDE SEQUENCE [LARGE SCALE GENOMIC DNA]</scope>
    <source>
        <strain evidence="8 9">MSr12523</strain>
    </source>
</reference>
<accession>A0ABZ2KLY3</accession>
<dbReference type="InterPro" id="IPR025662">
    <property type="entry name" value="Sigma_54_int_dom_ATP-bd_1"/>
</dbReference>
<dbReference type="SUPFAM" id="SSF49879">
    <property type="entry name" value="SMAD/FHA domain"/>
    <property type="match status" value="1"/>
</dbReference>
<dbReference type="PROSITE" id="PS00688">
    <property type="entry name" value="SIGMA54_INTERACT_3"/>
    <property type="match status" value="1"/>
</dbReference>
<organism evidence="8 9">
    <name type="scientific">Pendulispora brunnea</name>
    <dbReference type="NCBI Taxonomy" id="2905690"/>
    <lineage>
        <taxon>Bacteria</taxon>
        <taxon>Pseudomonadati</taxon>
        <taxon>Myxococcota</taxon>
        <taxon>Myxococcia</taxon>
        <taxon>Myxococcales</taxon>
        <taxon>Sorangiineae</taxon>
        <taxon>Pendulisporaceae</taxon>
        <taxon>Pendulispora</taxon>
    </lineage>
</organism>
<dbReference type="SMART" id="SM00240">
    <property type="entry name" value="FHA"/>
    <property type="match status" value="1"/>
</dbReference>
<dbReference type="Gene3D" id="1.10.8.60">
    <property type="match status" value="1"/>
</dbReference>
<dbReference type="SMART" id="SM00382">
    <property type="entry name" value="AAA"/>
    <property type="match status" value="1"/>
</dbReference>
<dbReference type="InterPro" id="IPR032030">
    <property type="entry name" value="YscD_cytoplasmic_dom"/>
</dbReference>
<keyword evidence="1" id="KW-0547">Nucleotide-binding</keyword>
<evidence type="ECO:0000313" key="9">
    <source>
        <dbReference type="Proteomes" id="UP001379533"/>
    </source>
</evidence>
<evidence type="ECO:0000313" key="8">
    <source>
        <dbReference type="EMBL" id="WXA98333.1"/>
    </source>
</evidence>
<evidence type="ECO:0000256" key="3">
    <source>
        <dbReference type="ARBA" id="ARBA00023015"/>
    </source>
</evidence>
<dbReference type="Gene3D" id="3.40.50.300">
    <property type="entry name" value="P-loop containing nucleotide triphosphate hydrolases"/>
    <property type="match status" value="1"/>
</dbReference>
<sequence>MSSSSSETAALRSTGSSVRVRAAWLEVVAGPDAGRRARVDRPVFVVGKGEGCDLRLRDTTVSREHLRLGLSPLGVVVTDGGSKNGTFCGALRITQVTLSADATLVLGATTLAVRLDTGETELELSDKERFGEAFGVSPAMRNVFALLERAASSEAPILLEGESGVGKEVLVRAVHAHSTRSEGPFVAIDCGAIPAQLIESELFGHERGAFTGAERPREGVFQQAHGGTLFLDEIGELSLDLQPKLLRALEMGEVRPIGGRPRAVDVRVLAATNRRLGEAVHRGEFRIDLFYRLAVLRVVVPPLRDRREDIVPLALSFLRRTTRDAQAELPPDFAALLSSYAWPGNVRELRNVIDRYALFGAANPRRLFDPEPALASTPDAELFDVPFHEAKQTLVERFERAYLTHALKASGGVVTKAVERTGIARPTMYRMLNRLGLGKTSDDEG</sequence>
<dbReference type="EMBL" id="CP089982">
    <property type="protein sequence ID" value="WXA98333.1"/>
    <property type="molecule type" value="Genomic_DNA"/>
</dbReference>
<dbReference type="InterPro" id="IPR025944">
    <property type="entry name" value="Sigma_54_int_dom_CS"/>
</dbReference>
<keyword evidence="3" id="KW-0805">Transcription regulation</keyword>
<gene>
    <name evidence="8" type="ORF">LZC95_16020</name>
</gene>
<keyword evidence="4" id="KW-0238">DNA-binding</keyword>
<dbReference type="Pfam" id="PF16697">
    <property type="entry name" value="Yop-YscD_cpl"/>
    <property type="match status" value="1"/>
</dbReference>
<proteinExistence type="predicted"/>
<feature type="domain" description="Sigma-54 factor interaction" evidence="7">
    <location>
        <begin position="133"/>
        <end position="358"/>
    </location>
</feature>
<dbReference type="Gene3D" id="1.10.10.60">
    <property type="entry name" value="Homeodomain-like"/>
    <property type="match status" value="1"/>
</dbReference>
<name>A0ABZ2KLY3_9BACT</name>
<dbReference type="CDD" id="cd00009">
    <property type="entry name" value="AAA"/>
    <property type="match status" value="1"/>
</dbReference>
<evidence type="ECO:0000259" key="6">
    <source>
        <dbReference type="PROSITE" id="PS50006"/>
    </source>
</evidence>
<dbReference type="InterPro" id="IPR000253">
    <property type="entry name" value="FHA_dom"/>
</dbReference>
<dbReference type="Pfam" id="PF00158">
    <property type="entry name" value="Sigma54_activat"/>
    <property type="match status" value="1"/>
</dbReference>
<dbReference type="InterPro" id="IPR025943">
    <property type="entry name" value="Sigma_54_int_dom_ATP-bd_2"/>
</dbReference>
<dbReference type="InterPro" id="IPR003593">
    <property type="entry name" value="AAA+_ATPase"/>
</dbReference>
<dbReference type="Proteomes" id="UP001379533">
    <property type="component" value="Chromosome"/>
</dbReference>
<dbReference type="PANTHER" id="PTHR32071">
    <property type="entry name" value="TRANSCRIPTIONAL REGULATORY PROTEIN"/>
    <property type="match status" value="1"/>
</dbReference>
<dbReference type="PROSITE" id="PS00675">
    <property type="entry name" value="SIGMA54_INTERACT_1"/>
    <property type="match status" value="1"/>
</dbReference>
<dbReference type="PROSITE" id="PS00676">
    <property type="entry name" value="SIGMA54_INTERACT_2"/>
    <property type="match status" value="1"/>
</dbReference>
<dbReference type="PROSITE" id="PS50006">
    <property type="entry name" value="FHA_DOMAIN"/>
    <property type="match status" value="1"/>
</dbReference>
<dbReference type="SUPFAM" id="SSF46689">
    <property type="entry name" value="Homeodomain-like"/>
    <property type="match status" value="1"/>
</dbReference>
<dbReference type="InterPro" id="IPR009057">
    <property type="entry name" value="Homeodomain-like_sf"/>
</dbReference>
<dbReference type="InterPro" id="IPR008984">
    <property type="entry name" value="SMAD_FHA_dom_sf"/>
</dbReference>
<dbReference type="Gene3D" id="2.60.200.20">
    <property type="match status" value="1"/>
</dbReference>
<dbReference type="InterPro" id="IPR027417">
    <property type="entry name" value="P-loop_NTPase"/>
</dbReference>
<dbReference type="Pfam" id="PF25601">
    <property type="entry name" value="AAA_lid_14"/>
    <property type="match status" value="1"/>
</dbReference>
<evidence type="ECO:0000259" key="7">
    <source>
        <dbReference type="PROSITE" id="PS50045"/>
    </source>
</evidence>
<dbReference type="InterPro" id="IPR002197">
    <property type="entry name" value="HTH_Fis"/>
</dbReference>
<dbReference type="SUPFAM" id="SSF52540">
    <property type="entry name" value="P-loop containing nucleoside triphosphate hydrolases"/>
    <property type="match status" value="1"/>
</dbReference>
<dbReference type="InterPro" id="IPR002078">
    <property type="entry name" value="Sigma_54_int"/>
</dbReference>
<keyword evidence="2" id="KW-0067">ATP-binding</keyword>
<feature type="domain" description="FHA" evidence="6">
    <location>
        <begin position="44"/>
        <end position="93"/>
    </location>
</feature>
<dbReference type="InterPro" id="IPR058031">
    <property type="entry name" value="AAA_lid_NorR"/>
</dbReference>